<keyword evidence="4" id="KW-1185">Reference proteome</keyword>
<dbReference type="InterPro" id="IPR018691">
    <property type="entry name" value="DUF2188"/>
</dbReference>
<dbReference type="GeneID" id="57276423"/>
<evidence type="ECO:0000313" key="3">
    <source>
        <dbReference type="EMBL" id="AMV67010.1"/>
    </source>
</evidence>
<dbReference type="EMBL" id="CP012288">
    <property type="protein sequence ID" value="AMV67010.1"/>
    <property type="molecule type" value="Genomic_DNA"/>
</dbReference>
<gene>
    <name evidence="2" type="ORF">ADU70_1619</name>
    <name evidence="3" type="ORF">ADU72_1077</name>
</gene>
<dbReference type="OrthoDB" id="8858565at2"/>
<feature type="region of interest" description="Disordered" evidence="1">
    <location>
        <begin position="52"/>
        <end position="85"/>
    </location>
</feature>
<dbReference type="RefSeq" id="WP_046871357.1">
    <property type="nucleotide sequence ID" value="NZ_BAAAXI010000186.1"/>
</dbReference>
<evidence type="ECO:0000313" key="5">
    <source>
        <dbReference type="Proteomes" id="UP000076405"/>
    </source>
</evidence>
<sequence>MSWDAQDYPASMKNMKELERKKAIDIANALLADGYPDDRVIPIAMKQAERWYADASPKEKTAFKNTPSPTKHDNHDGDKSHSRLLDAKETVYYEDKQWQVKAEGGKQPSESFSTKEAAIKRAREIVKNKDSAVKVYKKDGTLQDETHPQ</sequence>
<dbReference type="EMBL" id="CP012275">
    <property type="protein sequence ID" value="AMV63099.1"/>
    <property type="molecule type" value="Genomic_DNA"/>
</dbReference>
<dbReference type="Proteomes" id="UP000076244">
    <property type="component" value="Chromosome"/>
</dbReference>
<proteinExistence type="predicted"/>
<evidence type="ECO:0008006" key="6">
    <source>
        <dbReference type="Google" id="ProtNLM"/>
    </source>
</evidence>
<evidence type="ECO:0000313" key="2">
    <source>
        <dbReference type="EMBL" id="AMV63099.1"/>
    </source>
</evidence>
<dbReference type="Pfam" id="PF09954">
    <property type="entry name" value="DUF2188"/>
    <property type="match status" value="1"/>
</dbReference>
<dbReference type="Proteomes" id="UP000076405">
    <property type="component" value="Chromosome"/>
</dbReference>
<organism evidence="2 5">
    <name type="scientific">Pediococcus damnosus</name>
    <dbReference type="NCBI Taxonomy" id="51663"/>
    <lineage>
        <taxon>Bacteria</taxon>
        <taxon>Bacillati</taxon>
        <taxon>Bacillota</taxon>
        <taxon>Bacilli</taxon>
        <taxon>Lactobacillales</taxon>
        <taxon>Lactobacillaceae</taxon>
        <taxon>Pediococcus</taxon>
    </lineage>
</organism>
<feature type="compositionally biased region" description="Basic and acidic residues" evidence="1">
    <location>
        <begin position="70"/>
        <end position="85"/>
    </location>
</feature>
<protein>
    <recommendedName>
        <fullName evidence="6">DUF2188 domain-containing protein</fullName>
    </recommendedName>
</protein>
<dbReference type="KEGG" id="pdm:ADU72_1077"/>
<evidence type="ECO:0000313" key="4">
    <source>
        <dbReference type="Proteomes" id="UP000076244"/>
    </source>
</evidence>
<reference evidence="4 5" key="1">
    <citation type="journal article" date="2016" name="PLoS ONE">
        <title>The Identification of Novel Diagnostic Marker Genes for the Detection of Beer Spoiling Pediococcus damnosus Strains Using the BlAst Diagnostic Gene findEr.</title>
        <authorList>
            <person name="Behr J."/>
            <person name="Geissler A.J."/>
            <person name="Schmid J."/>
            <person name="Zehe A."/>
            <person name="Vogel R.F."/>
        </authorList>
    </citation>
    <scope>NUCLEOTIDE SEQUENCE [LARGE SCALE GENOMIC DNA]</scope>
    <source>
        <strain evidence="2 5">TMW 2.1533</strain>
        <strain evidence="3 4">TMW 2.1535</strain>
    </source>
</reference>
<dbReference type="AlphaFoldDB" id="A0A143AKK2"/>
<name>A0A143AKK2_9LACO</name>
<feature type="compositionally biased region" description="Basic and acidic residues" evidence="1">
    <location>
        <begin position="52"/>
        <end position="62"/>
    </location>
</feature>
<accession>A0A143AKK2</accession>
<evidence type="ECO:0000256" key="1">
    <source>
        <dbReference type="SAM" id="MobiDB-lite"/>
    </source>
</evidence>